<dbReference type="AlphaFoldDB" id="A0ABD0Y850"/>
<dbReference type="Pfam" id="PF00501">
    <property type="entry name" value="AMP-binding"/>
    <property type="match status" value="1"/>
</dbReference>
<keyword evidence="3" id="KW-1185">Reference proteome</keyword>
<dbReference type="SUPFAM" id="SSF56801">
    <property type="entry name" value="Acetyl-CoA synthetase-like"/>
    <property type="match status" value="1"/>
</dbReference>
<dbReference type="Gene3D" id="3.40.50.12780">
    <property type="entry name" value="N-terminal domain of ligase-like"/>
    <property type="match status" value="1"/>
</dbReference>
<gene>
    <name evidence="2" type="ORF">AAG570_008325</name>
</gene>
<name>A0ABD0Y850_9HEMI</name>
<sequence>MDSALTHARDMPSITQTSIVIDILKAFEQHSDNVIAIFPEKETAYTYREIFELAKSVAVSLMNFGLGVGETMLMCTEINVDSMVAMTAAWFAGATTSPMNTDVNAGTK</sequence>
<accession>A0ABD0Y850</accession>
<dbReference type="InterPro" id="IPR000873">
    <property type="entry name" value="AMP-dep_synth/lig_dom"/>
</dbReference>
<dbReference type="Proteomes" id="UP001558652">
    <property type="component" value="Unassembled WGS sequence"/>
</dbReference>
<comment type="caution">
    <text evidence="2">The sequence shown here is derived from an EMBL/GenBank/DDBJ whole genome shotgun (WGS) entry which is preliminary data.</text>
</comment>
<reference evidence="2 3" key="1">
    <citation type="submission" date="2024-07" db="EMBL/GenBank/DDBJ databases">
        <title>Chromosome-level genome assembly of the water stick insect Ranatra chinensis (Heteroptera: Nepidae).</title>
        <authorList>
            <person name="Liu X."/>
        </authorList>
    </citation>
    <scope>NUCLEOTIDE SEQUENCE [LARGE SCALE GENOMIC DNA]</scope>
    <source>
        <strain evidence="2">Cailab_2021Rc</strain>
        <tissue evidence="2">Muscle</tissue>
    </source>
</reference>
<dbReference type="EMBL" id="JBFDAA010000023">
    <property type="protein sequence ID" value="KAL1110248.1"/>
    <property type="molecule type" value="Genomic_DNA"/>
</dbReference>
<evidence type="ECO:0000313" key="2">
    <source>
        <dbReference type="EMBL" id="KAL1110248.1"/>
    </source>
</evidence>
<organism evidence="2 3">
    <name type="scientific">Ranatra chinensis</name>
    <dbReference type="NCBI Taxonomy" id="642074"/>
    <lineage>
        <taxon>Eukaryota</taxon>
        <taxon>Metazoa</taxon>
        <taxon>Ecdysozoa</taxon>
        <taxon>Arthropoda</taxon>
        <taxon>Hexapoda</taxon>
        <taxon>Insecta</taxon>
        <taxon>Pterygota</taxon>
        <taxon>Neoptera</taxon>
        <taxon>Paraneoptera</taxon>
        <taxon>Hemiptera</taxon>
        <taxon>Heteroptera</taxon>
        <taxon>Panheteroptera</taxon>
        <taxon>Nepomorpha</taxon>
        <taxon>Nepidae</taxon>
        <taxon>Ranatrinae</taxon>
        <taxon>Ranatra</taxon>
    </lineage>
</organism>
<proteinExistence type="predicted"/>
<protein>
    <recommendedName>
        <fullName evidence="1">AMP-dependent synthetase/ligase domain-containing protein</fullName>
    </recommendedName>
</protein>
<dbReference type="InterPro" id="IPR042099">
    <property type="entry name" value="ANL_N_sf"/>
</dbReference>
<evidence type="ECO:0000259" key="1">
    <source>
        <dbReference type="Pfam" id="PF00501"/>
    </source>
</evidence>
<feature type="domain" description="AMP-dependent synthetase/ligase" evidence="1">
    <location>
        <begin position="27"/>
        <end position="104"/>
    </location>
</feature>
<evidence type="ECO:0000313" key="3">
    <source>
        <dbReference type="Proteomes" id="UP001558652"/>
    </source>
</evidence>